<sequence length="80" mass="8937">MVEPMIKAGMAVKIKKEYQDDGDEKIVFIAVDNEEKGRVTIQAQLGMTINPTQVVKVEWLEATDTGKCSDDQYAKRSMGD</sequence>
<accession>A0ABY1PUS3</accession>
<keyword evidence="2" id="KW-1185">Reference proteome</keyword>
<dbReference type="RefSeq" id="WP_283430967.1">
    <property type="nucleotide sequence ID" value="NZ_FXUG01000001.1"/>
</dbReference>
<gene>
    <name evidence="1" type="ORF">SAMN06265222_101777</name>
</gene>
<evidence type="ECO:0000313" key="2">
    <source>
        <dbReference type="Proteomes" id="UP001158067"/>
    </source>
</evidence>
<proteinExistence type="predicted"/>
<dbReference type="EMBL" id="FXUG01000001">
    <property type="protein sequence ID" value="SMP42403.1"/>
    <property type="molecule type" value="Genomic_DNA"/>
</dbReference>
<reference evidence="1 2" key="1">
    <citation type="submission" date="2017-05" db="EMBL/GenBank/DDBJ databases">
        <authorList>
            <person name="Varghese N."/>
            <person name="Submissions S."/>
        </authorList>
    </citation>
    <scope>NUCLEOTIDE SEQUENCE [LARGE SCALE GENOMIC DNA]</scope>
    <source>
        <strain evidence="1 2">DSM 25457</strain>
    </source>
</reference>
<organism evidence="1 2">
    <name type="scientific">Neorhodopirellula lusitana</name>
    <dbReference type="NCBI Taxonomy" id="445327"/>
    <lineage>
        <taxon>Bacteria</taxon>
        <taxon>Pseudomonadati</taxon>
        <taxon>Planctomycetota</taxon>
        <taxon>Planctomycetia</taxon>
        <taxon>Pirellulales</taxon>
        <taxon>Pirellulaceae</taxon>
        <taxon>Neorhodopirellula</taxon>
    </lineage>
</organism>
<comment type="caution">
    <text evidence="1">The sequence shown here is derived from an EMBL/GenBank/DDBJ whole genome shotgun (WGS) entry which is preliminary data.</text>
</comment>
<protein>
    <submittedName>
        <fullName evidence="1">Uncharacterized protein</fullName>
    </submittedName>
</protein>
<evidence type="ECO:0000313" key="1">
    <source>
        <dbReference type="EMBL" id="SMP42403.1"/>
    </source>
</evidence>
<dbReference type="Proteomes" id="UP001158067">
    <property type="component" value="Unassembled WGS sequence"/>
</dbReference>
<name>A0ABY1PUS3_9BACT</name>